<dbReference type="Proteomes" id="UP000187203">
    <property type="component" value="Unassembled WGS sequence"/>
</dbReference>
<name>A0A1R3IEF7_9ROSI</name>
<comment type="caution">
    <text evidence="2">The sequence shown here is derived from an EMBL/GenBank/DDBJ whole genome shotgun (WGS) entry which is preliminary data.</text>
</comment>
<evidence type="ECO:0000313" key="3">
    <source>
        <dbReference type="Proteomes" id="UP000187203"/>
    </source>
</evidence>
<organism evidence="2 3">
    <name type="scientific">Corchorus olitorius</name>
    <dbReference type="NCBI Taxonomy" id="93759"/>
    <lineage>
        <taxon>Eukaryota</taxon>
        <taxon>Viridiplantae</taxon>
        <taxon>Streptophyta</taxon>
        <taxon>Embryophyta</taxon>
        <taxon>Tracheophyta</taxon>
        <taxon>Spermatophyta</taxon>
        <taxon>Magnoliopsida</taxon>
        <taxon>eudicotyledons</taxon>
        <taxon>Gunneridae</taxon>
        <taxon>Pentapetalae</taxon>
        <taxon>rosids</taxon>
        <taxon>malvids</taxon>
        <taxon>Malvales</taxon>
        <taxon>Malvaceae</taxon>
        <taxon>Grewioideae</taxon>
        <taxon>Apeibeae</taxon>
        <taxon>Corchorus</taxon>
    </lineage>
</organism>
<dbReference type="OrthoDB" id="10312881at2759"/>
<keyword evidence="3" id="KW-1185">Reference proteome</keyword>
<sequence>MAIHNGAPGHDYKVLVTVAKPRGPSDNNGLWAFPTLSFKCHVRIKYVSDTIDARIPITHITEYDSRSFFHLPMDELTCDDNFSSYQPQNYIWNMLNFMNIPFDLDRLFLRTSIPDEQSVPLKNFENIVSHILDTARVVADEFGLPGKSNNVLVVMIEKIVTVPYHEYVQMLLATRPDLFCKIGDQNVTEYSSYKHEQQPNRLASAPAPMLQC</sequence>
<dbReference type="AlphaFoldDB" id="A0A1R3IEF7"/>
<evidence type="ECO:0000313" key="2">
    <source>
        <dbReference type="EMBL" id="OMO80957.1"/>
    </source>
</evidence>
<dbReference type="STRING" id="93759.A0A1R3IEF7"/>
<accession>A0A1R3IEF7</accession>
<proteinExistence type="predicted"/>
<gene>
    <name evidence="2" type="ORF">COLO4_23834</name>
</gene>
<feature type="region of interest" description="Disordered" evidence="1">
    <location>
        <begin position="193"/>
        <end position="212"/>
    </location>
</feature>
<dbReference type="EMBL" id="AWUE01018362">
    <property type="protein sequence ID" value="OMO80957.1"/>
    <property type="molecule type" value="Genomic_DNA"/>
</dbReference>
<evidence type="ECO:0000256" key="1">
    <source>
        <dbReference type="SAM" id="MobiDB-lite"/>
    </source>
</evidence>
<protein>
    <submittedName>
        <fullName evidence="2">Uncharacterized protein</fullName>
    </submittedName>
</protein>
<reference evidence="3" key="1">
    <citation type="submission" date="2013-09" db="EMBL/GenBank/DDBJ databases">
        <title>Corchorus olitorius genome sequencing.</title>
        <authorList>
            <person name="Alam M."/>
            <person name="Haque M.S."/>
            <person name="Islam M.S."/>
            <person name="Emdad E.M."/>
            <person name="Islam M.M."/>
            <person name="Ahmed B."/>
            <person name="Halim A."/>
            <person name="Hossen Q.M.M."/>
            <person name="Hossain M.Z."/>
            <person name="Ahmed R."/>
            <person name="Khan M.M."/>
            <person name="Islam R."/>
            <person name="Rashid M.M."/>
            <person name="Khan S.A."/>
            <person name="Rahman M.S."/>
            <person name="Alam M."/>
            <person name="Yahiya A.S."/>
            <person name="Khan M.S."/>
            <person name="Azam M.S."/>
            <person name="Haque T."/>
            <person name="Lashkar M.Z.H."/>
            <person name="Akhand A.I."/>
            <person name="Morshed G."/>
            <person name="Roy S."/>
            <person name="Uddin K.S."/>
            <person name="Rabeya T."/>
            <person name="Hossain A.S."/>
            <person name="Chowdhury A."/>
            <person name="Snigdha A.R."/>
            <person name="Mortoza M.S."/>
            <person name="Matin S.A."/>
            <person name="Hoque S.M.E."/>
            <person name="Islam M.K."/>
            <person name="Roy D.K."/>
            <person name="Haider R."/>
            <person name="Moosa M.M."/>
            <person name="Elias S.M."/>
            <person name="Hasan A.M."/>
            <person name="Jahan S."/>
            <person name="Shafiuddin M."/>
            <person name="Mahmood N."/>
            <person name="Shommy N.S."/>
        </authorList>
    </citation>
    <scope>NUCLEOTIDE SEQUENCE [LARGE SCALE GENOMIC DNA]</scope>
    <source>
        <strain evidence="3">cv. O-4</strain>
    </source>
</reference>